<accession>A0AAW4PYF9</accession>
<reference evidence="1 2" key="1">
    <citation type="submission" date="2021-06" db="EMBL/GenBank/DDBJ databases">
        <title>Halomicroarcula sp. a new haloarchaeum isolated from saline soil.</title>
        <authorList>
            <person name="Duran-Viseras A."/>
            <person name="Sanchez-Porro C."/>
            <person name="Ventosa A."/>
        </authorList>
    </citation>
    <scope>NUCLEOTIDE SEQUENCE [LARGE SCALE GENOMIC DNA]</scope>
    <source>
        <strain evidence="1 2">F13</strain>
    </source>
</reference>
<organism evidence="1 2">
    <name type="scientific">Haloarcula rubra</name>
    <dbReference type="NCBI Taxonomy" id="2487747"/>
    <lineage>
        <taxon>Archaea</taxon>
        <taxon>Methanobacteriati</taxon>
        <taxon>Methanobacteriota</taxon>
        <taxon>Stenosarchaea group</taxon>
        <taxon>Halobacteria</taxon>
        <taxon>Halobacteriales</taxon>
        <taxon>Haloarculaceae</taxon>
        <taxon>Haloarcula</taxon>
    </lineage>
</organism>
<comment type="caution">
    <text evidence="1">The sequence shown here is derived from an EMBL/GenBank/DDBJ whole genome shotgun (WGS) entry which is preliminary data.</text>
</comment>
<dbReference type="SUPFAM" id="SSF46785">
    <property type="entry name" value="Winged helix' DNA-binding domain"/>
    <property type="match status" value="1"/>
</dbReference>
<dbReference type="RefSeq" id="WP_220620919.1">
    <property type="nucleotide sequence ID" value="NZ_RKLR01000036.1"/>
</dbReference>
<gene>
    <name evidence="1" type="ORF">EGH21_23990</name>
</gene>
<keyword evidence="2" id="KW-1185">Reference proteome</keyword>
<dbReference type="Proteomes" id="UP001430377">
    <property type="component" value="Unassembled WGS sequence"/>
</dbReference>
<dbReference type="InterPro" id="IPR036390">
    <property type="entry name" value="WH_DNA-bd_sf"/>
</dbReference>
<proteinExistence type="predicted"/>
<sequence>MTTNSNSDRPVVSDETILQFVRTHDDPCVTAGEVAEEFNITNEAANYRLMKLCDREEIAEKRVGSSAKVWYIIE</sequence>
<dbReference type="InterPro" id="IPR036388">
    <property type="entry name" value="WH-like_DNA-bd_sf"/>
</dbReference>
<dbReference type="AlphaFoldDB" id="A0AAW4PYF9"/>
<dbReference type="EMBL" id="RKLR01000036">
    <property type="protein sequence ID" value="MBX0326073.1"/>
    <property type="molecule type" value="Genomic_DNA"/>
</dbReference>
<dbReference type="Gene3D" id="1.10.10.10">
    <property type="entry name" value="Winged helix-like DNA-binding domain superfamily/Winged helix DNA-binding domain"/>
    <property type="match status" value="1"/>
</dbReference>
<protein>
    <submittedName>
        <fullName evidence="1">Uncharacterized protein</fullName>
    </submittedName>
</protein>
<evidence type="ECO:0000313" key="1">
    <source>
        <dbReference type="EMBL" id="MBX0326073.1"/>
    </source>
</evidence>
<name>A0AAW4PYF9_9EURY</name>
<evidence type="ECO:0000313" key="2">
    <source>
        <dbReference type="Proteomes" id="UP001430377"/>
    </source>
</evidence>